<dbReference type="InterPro" id="IPR019493">
    <property type="entry name" value="Bacteriocin_IIb_lactacin-rel"/>
</dbReference>
<sequence>MSKAEVLNEEELTDVVGGTHGHNGKVAKCGGYILRGAGTGALTGALTGTAAGAAVGAFGGAMFGGSIGIIKGSASCVGYLATHR</sequence>
<dbReference type="EMBL" id="WBOB01000093">
    <property type="protein sequence ID" value="KAB1968285.1"/>
    <property type="molecule type" value="Genomic_DNA"/>
</dbReference>
<evidence type="ECO:0008006" key="5">
    <source>
        <dbReference type="Google" id="ProtNLM"/>
    </source>
</evidence>
<dbReference type="EMBL" id="VUAV01000007">
    <property type="protein sequence ID" value="KAA8813372.1"/>
    <property type="molecule type" value="Genomic_DNA"/>
</dbReference>
<dbReference type="Pfam" id="PF10439">
    <property type="entry name" value="Bacteriocin_IIc"/>
    <property type="match status" value="1"/>
</dbReference>
<reference evidence="2 4" key="2">
    <citation type="submission" date="2019-09" db="EMBL/GenBank/DDBJ databases">
        <title>Investigation of probiotic properties of different lactic acid bacteria.</title>
        <authorList>
            <person name="Jaomanjaka F."/>
            <person name="Blanc P."/>
        </authorList>
    </citation>
    <scope>NUCLEOTIDE SEQUENCE [LARGE SCALE GENOMIC DNA]</scope>
    <source>
        <strain evidence="2 4">BIO6272</strain>
    </source>
</reference>
<proteinExistence type="predicted"/>
<name>A0A5M9Z416_9LACO</name>
<dbReference type="AlphaFoldDB" id="A0A5M9Z416"/>
<dbReference type="RefSeq" id="WP_013642493.1">
    <property type="nucleotide sequence ID" value="NZ_CP072197.1"/>
</dbReference>
<evidence type="ECO:0000313" key="4">
    <source>
        <dbReference type="Proteomes" id="UP000430323"/>
    </source>
</evidence>
<reference evidence="1 3" key="1">
    <citation type="submission" date="2019-09" db="EMBL/GenBank/DDBJ databases">
        <title>Comparative analysis of L. crispatus genomes revealed niche specific adaptation to different host and body sites.</title>
        <authorList>
            <person name="Pan M."/>
            <person name="Hidalgo-Cantabrana C."/>
            <person name="Barrangou R."/>
        </authorList>
    </citation>
    <scope>NUCLEOTIDE SEQUENCE [LARGE SCALE GENOMIC DNA]</scope>
    <source>
        <strain evidence="1 3">NCK2488</strain>
    </source>
</reference>
<gene>
    <name evidence="1" type="ORF">F1C09_01980</name>
    <name evidence="2" type="ORF">F8251_10040</name>
</gene>
<dbReference type="GO" id="GO:0042742">
    <property type="term" value="P:defense response to bacterium"/>
    <property type="evidence" value="ECO:0007669"/>
    <property type="project" value="InterPro"/>
</dbReference>
<evidence type="ECO:0000313" key="2">
    <source>
        <dbReference type="EMBL" id="KAB1968285.1"/>
    </source>
</evidence>
<comment type="caution">
    <text evidence="1">The sequence shown here is derived from an EMBL/GenBank/DDBJ whole genome shotgun (WGS) entry which is preliminary data.</text>
</comment>
<dbReference type="Proteomes" id="UP000324504">
    <property type="component" value="Unassembled WGS sequence"/>
</dbReference>
<protein>
    <recommendedName>
        <fullName evidence="5">Bacteriocin</fullName>
    </recommendedName>
</protein>
<dbReference type="Proteomes" id="UP000430323">
    <property type="component" value="Unassembled WGS sequence"/>
</dbReference>
<organism evidence="1 3">
    <name type="scientific">Lactobacillus crispatus</name>
    <dbReference type="NCBI Taxonomy" id="47770"/>
    <lineage>
        <taxon>Bacteria</taxon>
        <taxon>Bacillati</taxon>
        <taxon>Bacillota</taxon>
        <taxon>Bacilli</taxon>
        <taxon>Lactobacillales</taxon>
        <taxon>Lactobacillaceae</taxon>
        <taxon>Lactobacillus</taxon>
    </lineage>
</organism>
<evidence type="ECO:0000313" key="1">
    <source>
        <dbReference type="EMBL" id="KAA8813372.1"/>
    </source>
</evidence>
<evidence type="ECO:0000313" key="3">
    <source>
        <dbReference type="Proteomes" id="UP000324504"/>
    </source>
</evidence>
<accession>A0A5M9Z416</accession>